<dbReference type="Proteomes" id="UP000007076">
    <property type="component" value="Chromosome"/>
</dbReference>
<keyword evidence="5" id="KW-1185">Reference proteome</keyword>
<evidence type="ECO:0000313" key="4">
    <source>
        <dbReference type="EMBL" id="BAJ27150.1"/>
    </source>
</evidence>
<dbReference type="PATRIC" id="fig|452652.3.peg.1316"/>
<evidence type="ECO:0000259" key="3">
    <source>
        <dbReference type="PROSITE" id="PS51186"/>
    </source>
</evidence>
<dbReference type="InterPro" id="IPR016181">
    <property type="entry name" value="Acyl_CoA_acyltransferase"/>
</dbReference>
<protein>
    <submittedName>
        <fullName evidence="4">Putative acetyltransferase</fullName>
        <ecNumber evidence="4">2.3.1.-</ecNumber>
    </submittedName>
</protein>
<dbReference type="PANTHER" id="PTHR10545:SF42">
    <property type="entry name" value="ACETYLTRANSFERASE"/>
    <property type="match status" value="1"/>
</dbReference>
<accession>E4N7G9</accession>
<dbReference type="KEGG" id="ksk:KSE_13200"/>
<gene>
    <name evidence="4" type="ordered locus">KSE_13200</name>
</gene>
<dbReference type="InterPro" id="IPR051016">
    <property type="entry name" value="Diverse_Substrate_AcTransf"/>
</dbReference>
<dbReference type="EMBL" id="AP010968">
    <property type="protein sequence ID" value="BAJ27150.1"/>
    <property type="molecule type" value="Genomic_DNA"/>
</dbReference>
<dbReference type="SUPFAM" id="SSF55729">
    <property type="entry name" value="Acyl-CoA N-acyltransferases (Nat)"/>
    <property type="match status" value="1"/>
</dbReference>
<dbReference type="EC" id="2.3.1.-" evidence="4"/>
<dbReference type="GO" id="GO:0008080">
    <property type="term" value="F:N-acetyltransferase activity"/>
    <property type="evidence" value="ECO:0007669"/>
    <property type="project" value="TreeGrafter"/>
</dbReference>
<feature type="domain" description="N-acetyltransferase" evidence="3">
    <location>
        <begin position="15"/>
        <end position="163"/>
    </location>
</feature>
<proteinExistence type="predicted"/>
<keyword evidence="2 4" id="KW-0012">Acyltransferase</keyword>
<dbReference type="CDD" id="cd04301">
    <property type="entry name" value="NAT_SF"/>
    <property type="match status" value="1"/>
</dbReference>
<dbReference type="RefSeq" id="WP_014134468.1">
    <property type="nucleotide sequence ID" value="NC_016109.1"/>
</dbReference>
<organism evidence="4 5">
    <name type="scientific">Kitasatospora setae (strain ATCC 33774 / DSM 43861 / JCM 3304 / KCC A-0304 / NBRC 14216 / KM-6054)</name>
    <name type="common">Streptomyces setae</name>
    <dbReference type="NCBI Taxonomy" id="452652"/>
    <lineage>
        <taxon>Bacteria</taxon>
        <taxon>Bacillati</taxon>
        <taxon>Actinomycetota</taxon>
        <taxon>Actinomycetes</taxon>
        <taxon>Kitasatosporales</taxon>
        <taxon>Streptomycetaceae</taxon>
        <taxon>Kitasatospora</taxon>
    </lineage>
</organism>
<dbReference type="PANTHER" id="PTHR10545">
    <property type="entry name" value="DIAMINE N-ACETYLTRANSFERASE"/>
    <property type="match status" value="1"/>
</dbReference>
<evidence type="ECO:0000256" key="2">
    <source>
        <dbReference type="ARBA" id="ARBA00023315"/>
    </source>
</evidence>
<keyword evidence="1 4" id="KW-0808">Transferase</keyword>
<reference evidence="4 5" key="1">
    <citation type="journal article" date="2010" name="DNA Res.">
        <title>Genome sequence of Kitasatospora setae NBRC 14216T: an evolutionary snapshot of the family Streptomycetaceae.</title>
        <authorList>
            <person name="Ichikawa N."/>
            <person name="Oguchi A."/>
            <person name="Ikeda H."/>
            <person name="Ishikawa J."/>
            <person name="Kitani S."/>
            <person name="Watanabe Y."/>
            <person name="Nakamura S."/>
            <person name="Katano Y."/>
            <person name="Kishi E."/>
            <person name="Sasagawa M."/>
            <person name="Ankai A."/>
            <person name="Fukui S."/>
            <person name="Hashimoto Y."/>
            <person name="Kamata S."/>
            <person name="Otoguro M."/>
            <person name="Tanikawa S."/>
            <person name="Nihira T."/>
            <person name="Horinouchi S."/>
            <person name="Ohnishi Y."/>
            <person name="Hayakawa M."/>
            <person name="Kuzuyama T."/>
            <person name="Arisawa A."/>
            <person name="Nomoto F."/>
            <person name="Miura H."/>
            <person name="Takahashi Y."/>
            <person name="Fujita N."/>
        </authorList>
    </citation>
    <scope>NUCLEOTIDE SEQUENCE [LARGE SCALE GENOMIC DNA]</scope>
    <source>
        <strain evidence="5">ATCC 33774 / DSM 43861 / JCM 3304 / KCC A-0304 / NBRC 14216 / KM-6054</strain>
    </source>
</reference>
<name>E4N7G9_KITSK</name>
<dbReference type="HOGENOM" id="CLU_013985_32_1_11"/>
<evidence type="ECO:0000313" key="5">
    <source>
        <dbReference type="Proteomes" id="UP000007076"/>
    </source>
</evidence>
<dbReference type="Pfam" id="PF00583">
    <property type="entry name" value="Acetyltransf_1"/>
    <property type="match status" value="1"/>
</dbReference>
<sequence>MTSATPAAAPAHPLPTVRPAAAGDFAQWRALYRGYAEFYRVEQTEEAAALVWSWIRDPAHEVNALVAEDADGRLVGLAHYRPFARPLSASTGCYLDDLFVSPDARGSGAADALLARLRETAAERGWSVVRWITADDNHRARSKYDRVASRTMWVTYDMAPQDR</sequence>
<dbReference type="InterPro" id="IPR000182">
    <property type="entry name" value="GNAT_dom"/>
</dbReference>
<evidence type="ECO:0000256" key="1">
    <source>
        <dbReference type="ARBA" id="ARBA00022679"/>
    </source>
</evidence>
<dbReference type="AlphaFoldDB" id="E4N7G9"/>
<dbReference type="Gene3D" id="3.40.630.30">
    <property type="match status" value="1"/>
</dbReference>
<dbReference type="eggNOG" id="COG1247">
    <property type="taxonomic scope" value="Bacteria"/>
</dbReference>
<dbReference type="PROSITE" id="PS51186">
    <property type="entry name" value="GNAT"/>
    <property type="match status" value="1"/>
</dbReference>